<dbReference type="EMBL" id="OZ034822">
    <property type="protein sequence ID" value="CAL1411991.1"/>
    <property type="molecule type" value="Genomic_DNA"/>
</dbReference>
<reference evidence="2 3" key="1">
    <citation type="submission" date="2024-04" db="EMBL/GenBank/DDBJ databases">
        <authorList>
            <person name="Fracassetti M."/>
        </authorList>
    </citation>
    <scope>NUCLEOTIDE SEQUENCE [LARGE SCALE GENOMIC DNA]</scope>
</reference>
<evidence type="ECO:0000313" key="2">
    <source>
        <dbReference type="EMBL" id="CAL1411991.1"/>
    </source>
</evidence>
<dbReference type="Proteomes" id="UP001497516">
    <property type="component" value="Chromosome 9"/>
</dbReference>
<accession>A0AAV2GND6</accession>
<evidence type="ECO:0000313" key="3">
    <source>
        <dbReference type="Proteomes" id="UP001497516"/>
    </source>
</evidence>
<gene>
    <name evidence="2" type="ORF">LTRI10_LOCUS51314</name>
</gene>
<name>A0AAV2GND6_9ROSI</name>
<feature type="region of interest" description="Disordered" evidence="1">
    <location>
        <begin position="42"/>
        <end position="67"/>
    </location>
</feature>
<sequence length="142" mass="16142">MSSIRLSDLDWTCVQQRIDAIRADQARVAREQAREVVAAAAVRRQEAPPAGADGRPRQRAMGGDRGVVAAAAVRRSETRCPWRMTAGWCGRRRRASAVYRGRPSRSTRRARLRHDCEMRRTRQGRRACNMVARSGRAMRSRR</sequence>
<organism evidence="2 3">
    <name type="scientific">Linum trigynum</name>
    <dbReference type="NCBI Taxonomy" id="586398"/>
    <lineage>
        <taxon>Eukaryota</taxon>
        <taxon>Viridiplantae</taxon>
        <taxon>Streptophyta</taxon>
        <taxon>Embryophyta</taxon>
        <taxon>Tracheophyta</taxon>
        <taxon>Spermatophyta</taxon>
        <taxon>Magnoliopsida</taxon>
        <taxon>eudicotyledons</taxon>
        <taxon>Gunneridae</taxon>
        <taxon>Pentapetalae</taxon>
        <taxon>rosids</taxon>
        <taxon>fabids</taxon>
        <taxon>Malpighiales</taxon>
        <taxon>Linaceae</taxon>
        <taxon>Linum</taxon>
    </lineage>
</organism>
<keyword evidence="3" id="KW-1185">Reference proteome</keyword>
<protein>
    <submittedName>
        <fullName evidence="2">Uncharacterized protein</fullName>
    </submittedName>
</protein>
<evidence type="ECO:0000256" key="1">
    <source>
        <dbReference type="SAM" id="MobiDB-lite"/>
    </source>
</evidence>
<proteinExistence type="predicted"/>
<dbReference type="AlphaFoldDB" id="A0AAV2GND6"/>